<comment type="caution">
    <text evidence="1">The sequence shown here is derived from an EMBL/GenBank/DDBJ whole genome shotgun (WGS) entry which is preliminary data.</text>
</comment>
<sequence length="92" mass="10864">MSPICGLINTHNLIFCLSSNKLKFSRSTRCLKLCYTRLNLECTQPDSTYLFKDQLCTQRFKLWHTITKDSRARNTCYLCKFKLNKKYLNALT</sequence>
<reference evidence="1 2" key="1">
    <citation type="submission" date="2020-09" db="EMBL/GenBank/DDBJ databases">
        <title>De no assembly of potato wild relative species, Solanum commersonii.</title>
        <authorList>
            <person name="Cho K."/>
        </authorList>
    </citation>
    <scope>NUCLEOTIDE SEQUENCE [LARGE SCALE GENOMIC DNA]</scope>
    <source>
        <strain evidence="1">LZ3.2</strain>
        <tissue evidence="1">Leaf</tissue>
    </source>
</reference>
<gene>
    <name evidence="1" type="ORF">H5410_003419</name>
</gene>
<protein>
    <submittedName>
        <fullName evidence="1">Uncharacterized protein</fullName>
    </submittedName>
</protein>
<evidence type="ECO:0000313" key="2">
    <source>
        <dbReference type="Proteomes" id="UP000824120"/>
    </source>
</evidence>
<dbReference type="AlphaFoldDB" id="A0A9J6B4L9"/>
<keyword evidence="2" id="KW-1185">Reference proteome</keyword>
<dbReference type="Proteomes" id="UP000824120">
    <property type="component" value="Chromosome 1"/>
</dbReference>
<dbReference type="EMBL" id="JACXVP010000001">
    <property type="protein sequence ID" value="KAG5631702.1"/>
    <property type="molecule type" value="Genomic_DNA"/>
</dbReference>
<evidence type="ECO:0000313" key="1">
    <source>
        <dbReference type="EMBL" id="KAG5631702.1"/>
    </source>
</evidence>
<name>A0A9J6B4L9_SOLCO</name>
<accession>A0A9J6B4L9</accession>
<proteinExistence type="predicted"/>
<organism evidence="1 2">
    <name type="scientific">Solanum commersonii</name>
    <name type="common">Commerson's wild potato</name>
    <name type="synonym">Commerson's nightshade</name>
    <dbReference type="NCBI Taxonomy" id="4109"/>
    <lineage>
        <taxon>Eukaryota</taxon>
        <taxon>Viridiplantae</taxon>
        <taxon>Streptophyta</taxon>
        <taxon>Embryophyta</taxon>
        <taxon>Tracheophyta</taxon>
        <taxon>Spermatophyta</taxon>
        <taxon>Magnoliopsida</taxon>
        <taxon>eudicotyledons</taxon>
        <taxon>Gunneridae</taxon>
        <taxon>Pentapetalae</taxon>
        <taxon>asterids</taxon>
        <taxon>lamiids</taxon>
        <taxon>Solanales</taxon>
        <taxon>Solanaceae</taxon>
        <taxon>Solanoideae</taxon>
        <taxon>Solaneae</taxon>
        <taxon>Solanum</taxon>
    </lineage>
</organism>